<keyword evidence="2" id="KW-1185">Reference proteome</keyword>
<evidence type="ECO:0000313" key="2">
    <source>
        <dbReference type="Proteomes" id="UP001232148"/>
    </source>
</evidence>
<reference evidence="1" key="1">
    <citation type="submission" date="2021-06" db="EMBL/GenBank/DDBJ databases">
        <title>Comparative genomics, transcriptomics and evolutionary studies reveal genomic signatures of adaptation to plant cell wall in hemibiotrophic fungi.</title>
        <authorList>
            <consortium name="DOE Joint Genome Institute"/>
            <person name="Baroncelli R."/>
            <person name="Diaz J.F."/>
            <person name="Benocci T."/>
            <person name="Peng M."/>
            <person name="Battaglia E."/>
            <person name="Haridas S."/>
            <person name="Andreopoulos W."/>
            <person name="Labutti K."/>
            <person name="Pangilinan J."/>
            <person name="Floch G.L."/>
            <person name="Makela M.R."/>
            <person name="Henrissat B."/>
            <person name="Grigoriev I.V."/>
            <person name="Crouch J.A."/>
            <person name="De Vries R.P."/>
            <person name="Sukno S.A."/>
            <person name="Thon M.R."/>
        </authorList>
    </citation>
    <scope>NUCLEOTIDE SEQUENCE</scope>
    <source>
        <strain evidence="1">MAFF235873</strain>
    </source>
</reference>
<name>A0AAD9HPB7_9PEZI</name>
<dbReference type="EMBL" id="MU842837">
    <property type="protein sequence ID" value="KAK2031776.1"/>
    <property type="molecule type" value="Genomic_DNA"/>
</dbReference>
<evidence type="ECO:0000313" key="1">
    <source>
        <dbReference type="EMBL" id="KAK2031776.1"/>
    </source>
</evidence>
<dbReference type="Proteomes" id="UP001232148">
    <property type="component" value="Unassembled WGS sequence"/>
</dbReference>
<accession>A0AAD9HPB7</accession>
<protein>
    <submittedName>
        <fullName evidence="1">Uncharacterized protein</fullName>
    </submittedName>
</protein>
<gene>
    <name evidence="1" type="ORF">LX32DRAFT_257932</name>
</gene>
<proteinExistence type="predicted"/>
<sequence>MPSLVRYLRTSVSYRRCPRVPRGADLVCVLMSCVFPLELGNVAFGVHVVLLSRRILHIVVTLRAQDNSLSDEEDKEAFMHQCGEPGKRITG</sequence>
<dbReference type="AlphaFoldDB" id="A0AAD9HPB7"/>
<comment type="caution">
    <text evidence="1">The sequence shown here is derived from an EMBL/GenBank/DDBJ whole genome shotgun (WGS) entry which is preliminary data.</text>
</comment>
<organism evidence="1 2">
    <name type="scientific">Colletotrichum zoysiae</name>
    <dbReference type="NCBI Taxonomy" id="1216348"/>
    <lineage>
        <taxon>Eukaryota</taxon>
        <taxon>Fungi</taxon>
        <taxon>Dikarya</taxon>
        <taxon>Ascomycota</taxon>
        <taxon>Pezizomycotina</taxon>
        <taxon>Sordariomycetes</taxon>
        <taxon>Hypocreomycetidae</taxon>
        <taxon>Glomerellales</taxon>
        <taxon>Glomerellaceae</taxon>
        <taxon>Colletotrichum</taxon>
        <taxon>Colletotrichum graminicola species complex</taxon>
    </lineage>
</organism>